<sequence length="147" mass="15225">MRGSIDRWRAAAYLGRTVTQQSDKSRQYGQTAATLLVAYLFVLQGIALGLSIGARAGQGALGGAVCLTARASVDNRSQAPRPASHGMDACCLQHCSGLDGGVVAAGPAYQAPAAQYASLLSPPRETILLPRREVLPLGARAPPSRVA</sequence>
<protein>
    <recommendedName>
        <fullName evidence="4">DUF2946 domain-containing protein</fullName>
    </recommendedName>
</protein>
<proteinExistence type="predicted"/>
<reference evidence="3" key="1">
    <citation type="submission" date="2017-10" db="EMBL/GenBank/DDBJ databases">
        <title>Completed PacBio SMRT sequence of Methylosinus trichosporium OB3b reveals presence of a third large plasmid.</title>
        <authorList>
            <person name="Charles T.C."/>
            <person name="Lynch M.D.J."/>
            <person name="Heil J.R."/>
            <person name="Cheng J."/>
        </authorList>
    </citation>
    <scope>NUCLEOTIDE SEQUENCE [LARGE SCALE GENOMIC DNA]</scope>
    <source>
        <strain evidence="3">OB3b</strain>
    </source>
</reference>
<dbReference type="Pfam" id="PF11162">
    <property type="entry name" value="DUF2946"/>
    <property type="match status" value="1"/>
</dbReference>
<dbReference type="AlphaFoldDB" id="A0A2D2CW72"/>
<dbReference type="EMBL" id="CP023737">
    <property type="protein sequence ID" value="ATQ66980.1"/>
    <property type="molecule type" value="Genomic_DNA"/>
</dbReference>
<evidence type="ECO:0000256" key="1">
    <source>
        <dbReference type="SAM" id="Phobius"/>
    </source>
</evidence>
<dbReference type="KEGG" id="mtw:CQW49_03090"/>
<name>A0A2D2CW72_METT3</name>
<gene>
    <name evidence="2" type="ORF">CQW49_03090</name>
</gene>
<dbReference type="InterPro" id="IPR021333">
    <property type="entry name" value="DUF2946"/>
</dbReference>
<dbReference type="Proteomes" id="UP000230709">
    <property type="component" value="Chromosome"/>
</dbReference>
<keyword evidence="1" id="KW-1133">Transmembrane helix</keyword>
<evidence type="ECO:0008006" key="4">
    <source>
        <dbReference type="Google" id="ProtNLM"/>
    </source>
</evidence>
<accession>A0A2D2CW72</accession>
<keyword evidence="1" id="KW-0472">Membrane</keyword>
<dbReference type="RefSeq" id="WP_003611000.1">
    <property type="nucleotide sequence ID" value="NZ_ADVE02000001.1"/>
</dbReference>
<organism evidence="2 3">
    <name type="scientific">Methylosinus trichosporium (strain ATCC 35070 / NCIMB 11131 / UNIQEM 75 / OB3b)</name>
    <dbReference type="NCBI Taxonomy" id="595536"/>
    <lineage>
        <taxon>Bacteria</taxon>
        <taxon>Pseudomonadati</taxon>
        <taxon>Pseudomonadota</taxon>
        <taxon>Alphaproteobacteria</taxon>
        <taxon>Hyphomicrobiales</taxon>
        <taxon>Methylocystaceae</taxon>
        <taxon>Methylosinus</taxon>
    </lineage>
</organism>
<keyword evidence="1" id="KW-0812">Transmembrane</keyword>
<keyword evidence="3" id="KW-1185">Reference proteome</keyword>
<evidence type="ECO:0000313" key="2">
    <source>
        <dbReference type="EMBL" id="ATQ66980.1"/>
    </source>
</evidence>
<feature type="transmembrane region" description="Helical" evidence="1">
    <location>
        <begin position="32"/>
        <end position="52"/>
    </location>
</feature>
<evidence type="ECO:0000313" key="3">
    <source>
        <dbReference type="Proteomes" id="UP000230709"/>
    </source>
</evidence>
<dbReference type="STRING" id="595536.GCA_000178815_00329"/>